<sequence length="104" mass="11239">MLIKNGIVLIEEIDLTREAHPEQKLVDSIVAASMSRLRPVFSAAATTILGMLPLISDAFFPSMAITIMGGLAFASILTLIAAPVLYFIFFKRSDQLARKVTAGT</sequence>
<evidence type="ECO:0000256" key="1">
    <source>
        <dbReference type="SAM" id="Phobius"/>
    </source>
</evidence>
<organism evidence="2 3">
    <name type="scientific">Octadecabacter ascidiaceicola</name>
    <dbReference type="NCBI Taxonomy" id="1655543"/>
    <lineage>
        <taxon>Bacteria</taxon>
        <taxon>Pseudomonadati</taxon>
        <taxon>Pseudomonadota</taxon>
        <taxon>Alphaproteobacteria</taxon>
        <taxon>Rhodobacterales</taxon>
        <taxon>Roseobacteraceae</taxon>
        <taxon>Octadecabacter</taxon>
    </lineage>
</organism>
<dbReference type="SUPFAM" id="SSF82866">
    <property type="entry name" value="Multidrug efflux transporter AcrB transmembrane domain"/>
    <property type="match status" value="1"/>
</dbReference>
<dbReference type="Pfam" id="PF00873">
    <property type="entry name" value="ACR_tran"/>
    <property type="match status" value="1"/>
</dbReference>
<gene>
    <name evidence="2" type="primary">mdtC_2</name>
    <name evidence="2" type="ORF">OCA8868_02757</name>
</gene>
<dbReference type="PANTHER" id="PTHR32063:SF18">
    <property type="entry name" value="CATION EFFLUX SYSTEM PROTEIN"/>
    <property type="match status" value="1"/>
</dbReference>
<dbReference type="GO" id="GO:0005886">
    <property type="term" value="C:plasma membrane"/>
    <property type="evidence" value="ECO:0007669"/>
    <property type="project" value="TreeGrafter"/>
</dbReference>
<protein>
    <submittedName>
        <fullName evidence="2">Multidrug resistance protein MdtC</fullName>
    </submittedName>
</protein>
<evidence type="ECO:0000313" key="3">
    <source>
        <dbReference type="Proteomes" id="UP000203464"/>
    </source>
</evidence>
<dbReference type="AlphaFoldDB" id="A0A238KK58"/>
<dbReference type="Proteomes" id="UP000203464">
    <property type="component" value="Unassembled WGS sequence"/>
</dbReference>
<keyword evidence="3" id="KW-1185">Reference proteome</keyword>
<dbReference type="InterPro" id="IPR001036">
    <property type="entry name" value="Acrflvin-R"/>
</dbReference>
<dbReference type="GO" id="GO:0042910">
    <property type="term" value="F:xenobiotic transmembrane transporter activity"/>
    <property type="evidence" value="ECO:0007669"/>
    <property type="project" value="TreeGrafter"/>
</dbReference>
<evidence type="ECO:0000313" key="2">
    <source>
        <dbReference type="EMBL" id="SMX42492.1"/>
    </source>
</evidence>
<dbReference type="EMBL" id="FXYD01000004">
    <property type="protein sequence ID" value="SMX42492.1"/>
    <property type="molecule type" value="Genomic_DNA"/>
</dbReference>
<keyword evidence="1" id="KW-1133">Transmembrane helix</keyword>
<feature type="transmembrane region" description="Helical" evidence="1">
    <location>
        <begin position="40"/>
        <end position="60"/>
    </location>
</feature>
<reference evidence="3" key="1">
    <citation type="submission" date="2017-05" db="EMBL/GenBank/DDBJ databases">
        <authorList>
            <person name="Rodrigo-Torres L."/>
            <person name="Arahal R. D."/>
            <person name="Lucena T."/>
        </authorList>
    </citation>
    <scope>NUCLEOTIDE SEQUENCE [LARGE SCALE GENOMIC DNA]</scope>
    <source>
        <strain evidence="3">CECT 8868</strain>
    </source>
</reference>
<feature type="transmembrane region" description="Helical" evidence="1">
    <location>
        <begin position="66"/>
        <end position="89"/>
    </location>
</feature>
<dbReference type="PANTHER" id="PTHR32063">
    <property type="match status" value="1"/>
</dbReference>
<proteinExistence type="predicted"/>
<dbReference type="Gene3D" id="1.20.1640.10">
    <property type="entry name" value="Multidrug efflux transporter AcrB transmembrane domain"/>
    <property type="match status" value="1"/>
</dbReference>
<accession>A0A238KK58</accession>
<name>A0A238KK58_9RHOB</name>
<keyword evidence="1" id="KW-0472">Membrane</keyword>
<keyword evidence="1" id="KW-0812">Transmembrane</keyword>